<dbReference type="RefSeq" id="WP_125031745.1">
    <property type="nucleotide sequence ID" value="NZ_JAPXVP010000005.1"/>
</dbReference>
<dbReference type="SUPFAM" id="SSF50969">
    <property type="entry name" value="YVTN repeat-like/Quinoprotein amine dehydrogenase"/>
    <property type="match status" value="1"/>
</dbReference>
<dbReference type="Proteomes" id="UP000285794">
    <property type="component" value="Unassembled WGS sequence"/>
</dbReference>
<name>A0A425XXJ2_9BACT</name>
<dbReference type="InterPro" id="IPR011044">
    <property type="entry name" value="Quino_amine_DH_bsu"/>
</dbReference>
<gene>
    <name evidence="1" type="ORF">DWB61_15225</name>
</gene>
<reference evidence="1 2" key="1">
    <citation type="submission" date="2018-07" db="EMBL/GenBank/DDBJ databases">
        <title>Draft genome sequence of Ancylomarina sp. M1P.</title>
        <authorList>
            <person name="Yadav S."/>
            <person name="Villanueva L."/>
            <person name="Damste J.S.S."/>
        </authorList>
    </citation>
    <scope>NUCLEOTIDE SEQUENCE [LARGE SCALE GENOMIC DNA]</scope>
    <source>
        <strain evidence="1 2">M1P</strain>
    </source>
</reference>
<comment type="caution">
    <text evidence="1">The sequence shown here is derived from an EMBL/GenBank/DDBJ whole genome shotgun (WGS) entry which is preliminary data.</text>
</comment>
<evidence type="ECO:0000313" key="2">
    <source>
        <dbReference type="Proteomes" id="UP000285794"/>
    </source>
</evidence>
<dbReference type="AlphaFoldDB" id="A0A425XXJ2"/>
<proteinExistence type="predicted"/>
<keyword evidence="2" id="KW-1185">Reference proteome</keyword>
<dbReference type="EMBL" id="QQWG01000020">
    <property type="protein sequence ID" value="RRG19398.1"/>
    <property type="molecule type" value="Genomic_DNA"/>
</dbReference>
<dbReference type="InterPro" id="IPR015943">
    <property type="entry name" value="WD40/YVTN_repeat-like_dom_sf"/>
</dbReference>
<protein>
    <recommendedName>
        <fullName evidence="3">WD40 repeat domain-containing protein</fullName>
    </recommendedName>
</protein>
<dbReference type="Gene3D" id="2.130.10.10">
    <property type="entry name" value="YVTN repeat-like/Quinoprotein amine dehydrogenase"/>
    <property type="match status" value="1"/>
</dbReference>
<evidence type="ECO:0008006" key="3">
    <source>
        <dbReference type="Google" id="ProtNLM"/>
    </source>
</evidence>
<evidence type="ECO:0000313" key="1">
    <source>
        <dbReference type="EMBL" id="RRG19398.1"/>
    </source>
</evidence>
<accession>A0A425XXJ2</accession>
<sequence length="342" mass="39543">MNINYNPSVFFEKSADTTYTIKQTGFGDLNTFSLSVKSQYNDWDDYDFMLQTKKRYRLGTYLNIGNWPKFAYNFVEKVFYTNDYNRMQSFNLNSFQNISTIRLDDLLYEGIYSCPTNSTRVAGASDDKIYVFENKDLEKPIEISYDGGGTDDIDHFLFSDNGKIAFSRSGTYHLVDIESKKEMLQIPIDDYPIYSKWAKISTSQDAKFMGVGTHNGLKVYDLGNKADEIFSDTRSYRSVYFNPLNASELYLTFNDNQVLEVRNPADFSLTKTINLESKMVIENIDPVSNKILLTNYKRLFVYDIKSGELELSLPGTESQNWLFNYHLFCNTGCVLNIEKELN</sequence>
<organism evidence="1 2">
    <name type="scientific">Ancylomarina euxinus</name>
    <dbReference type="NCBI Taxonomy" id="2283627"/>
    <lineage>
        <taxon>Bacteria</taxon>
        <taxon>Pseudomonadati</taxon>
        <taxon>Bacteroidota</taxon>
        <taxon>Bacteroidia</taxon>
        <taxon>Marinilabiliales</taxon>
        <taxon>Marinifilaceae</taxon>
        <taxon>Ancylomarina</taxon>
    </lineage>
</organism>